<protein>
    <submittedName>
        <fullName evidence="2">Uncharacterized protein</fullName>
    </submittedName>
</protein>
<proteinExistence type="predicted"/>
<dbReference type="EMBL" id="BX294134">
    <property type="protein sequence ID" value="CAD71750.1"/>
    <property type="molecule type" value="Genomic_DNA"/>
</dbReference>
<evidence type="ECO:0000256" key="1">
    <source>
        <dbReference type="SAM" id="MobiDB-lite"/>
    </source>
</evidence>
<gene>
    <name evidence="2" type="ordered locus">RB791</name>
</gene>
<dbReference type="Proteomes" id="UP000001025">
    <property type="component" value="Chromosome"/>
</dbReference>
<name>Q7UY94_RHOBA</name>
<feature type="region of interest" description="Disordered" evidence="1">
    <location>
        <begin position="1"/>
        <end position="23"/>
    </location>
</feature>
<evidence type="ECO:0000313" key="2">
    <source>
        <dbReference type="EMBL" id="CAD71750.1"/>
    </source>
</evidence>
<reference evidence="2 3" key="1">
    <citation type="journal article" date="2003" name="Proc. Natl. Acad. Sci. U.S.A.">
        <title>Complete genome sequence of the marine planctomycete Pirellula sp. strain 1.</title>
        <authorList>
            <person name="Gloeckner F.O."/>
            <person name="Kube M."/>
            <person name="Bauer M."/>
            <person name="Teeling H."/>
            <person name="Lombardot T."/>
            <person name="Ludwig W."/>
            <person name="Gade D."/>
            <person name="Beck A."/>
            <person name="Borzym K."/>
            <person name="Heitmann K."/>
            <person name="Rabus R."/>
            <person name="Schlesner H."/>
            <person name="Amann R."/>
            <person name="Reinhardt R."/>
        </authorList>
    </citation>
    <scope>NUCLEOTIDE SEQUENCE [LARGE SCALE GENOMIC DNA]</scope>
    <source>
        <strain evidence="3">DSM 10527 / NCIMB 13988 / SH1</strain>
    </source>
</reference>
<dbReference type="STRING" id="243090.RB791"/>
<sequence>MGIVSSMSRLGCSRAGASSDRGANAGPIVIVAYLPHGGSLVCRRSDHRASVSGGLPQSIIPSSTKL</sequence>
<organism evidence="2 3">
    <name type="scientific">Rhodopirellula baltica (strain DSM 10527 / NCIMB 13988 / SH1)</name>
    <dbReference type="NCBI Taxonomy" id="243090"/>
    <lineage>
        <taxon>Bacteria</taxon>
        <taxon>Pseudomonadati</taxon>
        <taxon>Planctomycetota</taxon>
        <taxon>Planctomycetia</taxon>
        <taxon>Pirellulales</taxon>
        <taxon>Pirellulaceae</taxon>
        <taxon>Rhodopirellula</taxon>
    </lineage>
</organism>
<dbReference type="AlphaFoldDB" id="Q7UY94"/>
<accession>Q7UY94</accession>
<evidence type="ECO:0000313" key="3">
    <source>
        <dbReference type="Proteomes" id="UP000001025"/>
    </source>
</evidence>
<dbReference type="InParanoid" id="Q7UY94"/>
<dbReference type="HOGENOM" id="CLU_2828327_0_0_0"/>
<dbReference type="EnsemblBacteria" id="CAD71750">
    <property type="protein sequence ID" value="CAD71750"/>
    <property type="gene ID" value="RB791"/>
</dbReference>
<dbReference type="KEGG" id="rba:RB791"/>
<keyword evidence="3" id="KW-1185">Reference proteome</keyword>